<comment type="subcellular location">
    <subcellularLocation>
        <location evidence="1">Cell membrane</location>
        <topology evidence="1">Multi-pass membrane protein</topology>
    </subcellularLocation>
</comment>
<evidence type="ECO:0000256" key="3">
    <source>
        <dbReference type="ARBA" id="ARBA00022475"/>
    </source>
</evidence>
<dbReference type="InterPro" id="IPR036259">
    <property type="entry name" value="MFS_trans_sf"/>
</dbReference>
<sequence>MKKRINPFLALDYFDFRLFFFGSFISQMGTQMQVVAVSWELYQLTHSASSLGLLGLSEFIPVILFALVGGIAADKFNRKKILIFSQIGLAIMAGVLSIASIEGITSPLLIYIVMAVSGVGMAFNMPARQGVLPHLVPRKYFMNAVSLNTLQRQTAIIVGPAVAGFMIALYGVETIYIFNAITFLILIMTLLPIKIPAHEKKADFDWKSVMHGLKFVKSNQVLYSTMILDFLATFFGTATILMPIFAADIFHTGAKGLGLLYSAPAVGGVIAGLIMSSIHRVRRQGVIIIGSIVLYGLATVGFGLTTSFALALFFLALTGAGDMISTILRNTIRQLVTPDHLRGRMVSINMIFVQGGPKLGETEAGLLAAMVGAPVSVVIGGVGTVAIALLLALIMPKLRKFQGHELAV</sequence>
<feature type="transmembrane region" description="Helical" evidence="7">
    <location>
        <begin position="108"/>
        <end position="128"/>
    </location>
</feature>
<evidence type="ECO:0000256" key="5">
    <source>
        <dbReference type="ARBA" id="ARBA00022989"/>
    </source>
</evidence>
<dbReference type="CDD" id="cd06173">
    <property type="entry name" value="MFS_MefA_like"/>
    <property type="match status" value="1"/>
</dbReference>
<accession>A0A0G0EKG3</accession>
<evidence type="ECO:0000256" key="1">
    <source>
        <dbReference type="ARBA" id="ARBA00004651"/>
    </source>
</evidence>
<keyword evidence="6 7" id="KW-0472">Membrane</keyword>
<gene>
    <name evidence="9" type="ORF">US19_C0043G0009</name>
</gene>
<dbReference type="InterPro" id="IPR020846">
    <property type="entry name" value="MFS_dom"/>
</dbReference>
<comment type="caution">
    <text evidence="9">The sequence shown here is derived from an EMBL/GenBank/DDBJ whole genome shotgun (WGS) entry which is preliminary data.</text>
</comment>
<dbReference type="AlphaFoldDB" id="A0A0G0EKG3"/>
<dbReference type="PANTHER" id="PTHR23513">
    <property type="entry name" value="INTEGRAL MEMBRANE EFFLUX PROTEIN-RELATED"/>
    <property type="match status" value="1"/>
</dbReference>
<evidence type="ECO:0000256" key="7">
    <source>
        <dbReference type="SAM" id="Phobius"/>
    </source>
</evidence>
<keyword evidence="4 7" id="KW-0812">Transmembrane</keyword>
<keyword evidence="5 7" id="KW-1133">Transmembrane helix</keyword>
<feature type="transmembrane region" description="Helical" evidence="7">
    <location>
        <begin position="366"/>
        <end position="394"/>
    </location>
</feature>
<reference evidence="9 10" key="1">
    <citation type="journal article" date="2015" name="Nature">
        <title>rRNA introns, odd ribosomes, and small enigmatic genomes across a large radiation of phyla.</title>
        <authorList>
            <person name="Brown C.T."/>
            <person name="Hug L.A."/>
            <person name="Thomas B.C."/>
            <person name="Sharon I."/>
            <person name="Castelle C.J."/>
            <person name="Singh A."/>
            <person name="Wilkins M.J."/>
            <person name="Williams K.H."/>
            <person name="Banfield J.F."/>
        </authorList>
    </citation>
    <scope>NUCLEOTIDE SEQUENCE [LARGE SCALE GENOMIC DNA]</scope>
</reference>
<dbReference type="PANTHER" id="PTHR23513:SF9">
    <property type="entry name" value="ENTEROBACTIN EXPORTER ENTS"/>
    <property type="match status" value="1"/>
</dbReference>
<dbReference type="InterPro" id="IPR010290">
    <property type="entry name" value="TM_effector"/>
</dbReference>
<feature type="transmembrane region" description="Helical" evidence="7">
    <location>
        <begin position="48"/>
        <end position="69"/>
    </location>
</feature>
<evidence type="ECO:0000313" key="10">
    <source>
        <dbReference type="Proteomes" id="UP000034492"/>
    </source>
</evidence>
<feature type="transmembrane region" description="Helical" evidence="7">
    <location>
        <begin position="287"/>
        <end position="316"/>
    </location>
</feature>
<evidence type="ECO:0000256" key="4">
    <source>
        <dbReference type="ARBA" id="ARBA00022692"/>
    </source>
</evidence>
<dbReference type="Proteomes" id="UP000034492">
    <property type="component" value="Unassembled WGS sequence"/>
</dbReference>
<proteinExistence type="predicted"/>
<feature type="transmembrane region" description="Helical" evidence="7">
    <location>
        <begin position="7"/>
        <end position="28"/>
    </location>
</feature>
<name>A0A0G0EKG3_9BACT</name>
<protein>
    <submittedName>
        <fullName evidence="9">Major facilitator superfamily</fullName>
    </submittedName>
</protein>
<organism evidence="9 10">
    <name type="scientific">Candidatus Daviesbacteria bacterium GW2011_GWB1_36_5</name>
    <dbReference type="NCBI Taxonomy" id="1618426"/>
    <lineage>
        <taxon>Bacteria</taxon>
        <taxon>Candidatus Daviesiibacteriota</taxon>
    </lineage>
</organism>
<feature type="transmembrane region" description="Helical" evidence="7">
    <location>
        <begin position="175"/>
        <end position="193"/>
    </location>
</feature>
<dbReference type="PROSITE" id="PS50850">
    <property type="entry name" value="MFS"/>
    <property type="match status" value="1"/>
</dbReference>
<evidence type="ECO:0000313" key="9">
    <source>
        <dbReference type="EMBL" id="KKQ07538.1"/>
    </source>
</evidence>
<dbReference type="EMBL" id="LBSA01000043">
    <property type="protein sequence ID" value="KKQ07538.1"/>
    <property type="molecule type" value="Genomic_DNA"/>
</dbReference>
<dbReference type="Gene3D" id="1.20.1250.20">
    <property type="entry name" value="MFS general substrate transporter like domains"/>
    <property type="match status" value="1"/>
</dbReference>
<feature type="transmembrane region" description="Helical" evidence="7">
    <location>
        <begin position="149"/>
        <end position="169"/>
    </location>
</feature>
<feature type="transmembrane region" description="Helical" evidence="7">
    <location>
        <begin position="258"/>
        <end position="275"/>
    </location>
</feature>
<dbReference type="GO" id="GO:0005886">
    <property type="term" value="C:plasma membrane"/>
    <property type="evidence" value="ECO:0007669"/>
    <property type="project" value="UniProtKB-SubCell"/>
</dbReference>
<keyword evidence="2" id="KW-0813">Transport</keyword>
<dbReference type="Pfam" id="PF05977">
    <property type="entry name" value="MFS_3"/>
    <property type="match status" value="1"/>
</dbReference>
<evidence type="ECO:0000256" key="6">
    <source>
        <dbReference type="ARBA" id="ARBA00023136"/>
    </source>
</evidence>
<keyword evidence="3" id="KW-1003">Cell membrane</keyword>
<dbReference type="GO" id="GO:0022857">
    <property type="term" value="F:transmembrane transporter activity"/>
    <property type="evidence" value="ECO:0007669"/>
    <property type="project" value="InterPro"/>
</dbReference>
<feature type="transmembrane region" description="Helical" evidence="7">
    <location>
        <begin position="221"/>
        <end position="246"/>
    </location>
</feature>
<evidence type="ECO:0000259" key="8">
    <source>
        <dbReference type="PROSITE" id="PS50850"/>
    </source>
</evidence>
<feature type="domain" description="Major facilitator superfamily (MFS) profile" evidence="8">
    <location>
        <begin position="15"/>
        <end position="399"/>
    </location>
</feature>
<evidence type="ECO:0000256" key="2">
    <source>
        <dbReference type="ARBA" id="ARBA00022448"/>
    </source>
</evidence>
<dbReference type="SUPFAM" id="SSF103473">
    <property type="entry name" value="MFS general substrate transporter"/>
    <property type="match status" value="1"/>
</dbReference>
<feature type="transmembrane region" description="Helical" evidence="7">
    <location>
        <begin position="81"/>
        <end position="102"/>
    </location>
</feature>